<dbReference type="RefSeq" id="WP_068694139.1">
    <property type="nucleotide sequence ID" value="NZ_CP063196.1"/>
</dbReference>
<dbReference type="OrthoDB" id="4350051at2"/>
<organism evidence="1 2">
    <name type="scientific">Thermobifida halotolerans</name>
    <dbReference type="NCBI Taxonomy" id="483545"/>
    <lineage>
        <taxon>Bacteria</taxon>
        <taxon>Bacillati</taxon>
        <taxon>Actinomycetota</taxon>
        <taxon>Actinomycetes</taxon>
        <taxon>Streptosporangiales</taxon>
        <taxon>Nocardiopsidaceae</taxon>
        <taxon>Thermobifida</taxon>
    </lineage>
</organism>
<dbReference type="EMBL" id="CP063196">
    <property type="protein sequence ID" value="UOE19434.1"/>
    <property type="molecule type" value="Genomic_DNA"/>
</dbReference>
<reference evidence="1" key="1">
    <citation type="submission" date="2020-10" db="EMBL/GenBank/DDBJ databases">
        <title>De novo genome project of the cellulose decomposer Thermobifida halotolerans type strain.</title>
        <authorList>
            <person name="Nagy I."/>
            <person name="Horvath B."/>
            <person name="Kukolya J."/>
            <person name="Nagy I."/>
            <person name="Orsini M."/>
        </authorList>
    </citation>
    <scope>NUCLEOTIDE SEQUENCE</scope>
    <source>
        <strain evidence="1">DSM 44931</strain>
    </source>
</reference>
<evidence type="ECO:0000313" key="2">
    <source>
        <dbReference type="Proteomes" id="UP000265719"/>
    </source>
</evidence>
<proteinExistence type="predicted"/>
<keyword evidence="2" id="KW-1185">Reference proteome</keyword>
<evidence type="ECO:0000313" key="1">
    <source>
        <dbReference type="EMBL" id="UOE19434.1"/>
    </source>
</evidence>
<gene>
    <name evidence="1" type="ORF">NI17_022380</name>
</gene>
<name>A0A399G253_9ACTN</name>
<sequence>MSGSDIPRSGAELVTIVIAPDDMSAEVLIQGGRQVVHGADAKATRRAALDYVAGYATHVGRPVLVEARDAFGTHRLEALPGGVIRGVTETSPPASAGRTQRWKRGRGVFVLAAAVLLVVVLVSVAGVVVFRLGADSPMVGGEVAETVETVPFEARPAPPGFSAEAVWRIPVTDGTRPAVADDGTRVAFIGADGKLAVAGPEGGRLWEAELPLDPTEIQGPVRFVAENEELRVAVAGPSTLWIWPADGGEPEEYPLPGNGLVTFAGTAPLVTTDDGEAMVPRDGELAEVEVPDGSGGMLVHESEVLLAAADGPWYWTAPGAEPEEVPIEEPEGSDGLDRVITASERYVIVRWQSGADDLVVLAVHDSRDGSVFAATEITAGELADATWIEGETVAAYGPILVDLESGQTRVLSGFAPLSATGDVVYGELDDRQVAVDATGETTNMEPDTARPWGLLDGNAVVLADANLYALLPG</sequence>
<dbReference type="SUPFAM" id="SSF50998">
    <property type="entry name" value="Quinoprotein alcohol dehydrogenase-like"/>
    <property type="match status" value="1"/>
</dbReference>
<dbReference type="AlphaFoldDB" id="A0A399G253"/>
<dbReference type="KEGG" id="thao:NI17_022380"/>
<protein>
    <submittedName>
        <fullName evidence="1">Uncharacterized protein</fullName>
    </submittedName>
</protein>
<accession>A0A399G253</accession>
<dbReference type="InterPro" id="IPR011047">
    <property type="entry name" value="Quinoprotein_ADH-like_sf"/>
</dbReference>
<dbReference type="Proteomes" id="UP000265719">
    <property type="component" value="Chromosome"/>
</dbReference>